<evidence type="ECO:0000259" key="3">
    <source>
        <dbReference type="Pfam" id="PF00724"/>
    </source>
</evidence>
<dbReference type="InterPro" id="IPR051799">
    <property type="entry name" value="NADH_flavin_oxidoreductase"/>
</dbReference>
<dbReference type="InterPro" id="IPR013785">
    <property type="entry name" value="Aldolase_TIM"/>
</dbReference>
<reference evidence="4" key="1">
    <citation type="submission" date="2019-02" db="EMBL/GenBank/DDBJ databases">
        <authorList>
            <person name="Li S.-H."/>
        </authorList>
    </citation>
    <scope>NUCLEOTIDE SEQUENCE</scope>
    <source>
        <strain evidence="4">IMCC8485</strain>
    </source>
</reference>
<evidence type="ECO:0000313" key="5">
    <source>
        <dbReference type="Proteomes" id="UP001143307"/>
    </source>
</evidence>
<dbReference type="CDD" id="cd02803">
    <property type="entry name" value="OYE_like_FMN_family"/>
    <property type="match status" value="1"/>
</dbReference>
<sequence>MSEYLDRVFSPASLGRLALKNRIIKAATYEGKTPNGVPGDNLKNFHKKIVAGGVAMTTIGYCTTEADGRINDQMMWLHEGIRPQLTNMISVLKEIAPDVKVSGQLTHCGNFSKVRKMQRLKRPLGPSRAFNMLGAPSGVPFAGAMTLQDIEYLISTYVDAAKFMASVGFDAAEIHFGHGYGLSQFISPRTNKRTDEYGGSLDNRMRLPLQVLDAVKNAVGDDFAITGKMNMTDGVRDGIKLPEAMAIASMFDKAGIDALICSGGTSPFNPMVYFRGESLATGLIEQQKNPIAKLGLKLTGSKMFRDYPYYENYFLEDAKQIRDRVNCQMIYIGGCTEAESIEQVMREGFDFVQLGRPLIKDPEYVNNLRAQRLNYKNGCIHCNRCATLIEAPGGIHCPLNVQGL</sequence>
<dbReference type="SUPFAM" id="SSF51395">
    <property type="entry name" value="FMN-linked oxidoreductases"/>
    <property type="match status" value="1"/>
</dbReference>
<evidence type="ECO:0000313" key="4">
    <source>
        <dbReference type="EMBL" id="MCX2973032.1"/>
    </source>
</evidence>
<dbReference type="PANTHER" id="PTHR43656">
    <property type="entry name" value="BINDING OXIDOREDUCTASE, PUTATIVE (AFU_ORTHOLOGUE AFUA_2G08260)-RELATED"/>
    <property type="match status" value="1"/>
</dbReference>
<name>A0ABT3SSR6_9GAMM</name>
<evidence type="ECO:0000256" key="2">
    <source>
        <dbReference type="ARBA" id="ARBA00023002"/>
    </source>
</evidence>
<comment type="caution">
    <text evidence="4">The sequence shown here is derived from an EMBL/GenBank/DDBJ whole genome shotgun (WGS) entry which is preliminary data.</text>
</comment>
<keyword evidence="2" id="KW-0560">Oxidoreductase</keyword>
<accession>A0ABT3SSR6</accession>
<organism evidence="4 5">
    <name type="scientific">Candidatus Seongchinamella marina</name>
    <dbReference type="NCBI Taxonomy" id="2518990"/>
    <lineage>
        <taxon>Bacteria</taxon>
        <taxon>Pseudomonadati</taxon>
        <taxon>Pseudomonadota</taxon>
        <taxon>Gammaproteobacteria</taxon>
        <taxon>Cellvibrionales</taxon>
        <taxon>Halieaceae</taxon>
        <taxon>Seongchinamella</taxon>
    </lineage>
</organism>
<dbReference type="Pfam" id="PF00724">
    <property type="entry name" value="Oxidored_FMN"/>
    <property type="match status" value="1"/>
</dbReference>
<dbReference type="EMBL" id="SHNP01000002">
    <property type="protein sequence ID" value="MCX2973032.1"/>
    <property type="molecule type" value="Genomic_DNA"/>
</dbReference>
<dbReference type="Proteomes" id="UP001143307">
    <property type="component" value="Unassembled WGS sequence"/>
</dbReference>
<protein>
    <submittedName>
        <fullName evidence="4">NADH:flavin oxidoreductase</fullName>
    </submittedName>
</protein>
<gene>
    <name evidence="4" type="ORF">EYC87_05460</name>
</gene>
<dbReference type="PANTHER" id="PTHR43656:SF2">
    <property type="entry name" value="BINDING OXIDOREDUCTASE, PUTATIVE (AFU_ORTHOLOGUE AFUA_2G08260)-RELATED"/>
    <property type="match status" value="1"/>
</dbReference>
<dbReference type="Gene3D" id="3.20.20.70">
    <property type="entry name" value="Aldolase class I"/>
    <property type="match status" value="1"/>
</dbReference>
<keyword evidence="1" id="KW-0285">Flavoprotein</keyword>
<feature type="domain" description="NADH:flavin oxidoreductase/NADH oxidase N-terminal" evidence="3">
    <location>
        <begin position="8"/>
        <end position="262"/>
    </location>
</feature>
<dbReference type="InterPro" id="IPR001155">
    <property type="entry name" value="OxRdtase_FMN_N"/>
</dbReference>
<dbReference type="RefSeq" id="WP_279251993.1">
    <property type="nucleotide sequence ID" value="NZ_SHNP01000002.1"/>
</dbReference>
<evidence type="ECO:0000256" key="1">
    <source>
        <dbReference type="ARBA" id="ARBA00022630"/>
    </source>
</evidence>
<proteinExistence type="predicted"/>
<keyword evidence="5" id="KW-1185">Reference proteome</keyword>